<protein>
    <submittedName>
        <fullName evidence="2">Uncharacterized protein</fullName>
    </submittedName>
</protein>
<dbReference type="InParanoid" id="A0A078AWJ2"/>
<dbReference type="Proteomes" id="UP000039865">
    <property type="component" value="Unassembled WGS sequence"/>
</dbReference>
<evidence type="ECO:0000313" key="2">
    <source>
        <dbReference type="EMBL" id="CDW86524.1"/>
    </source>
</evidence>
<accession>A0A078AWJ2</accession>
<gene>
    <name evidence="2" type="primary">Contig5618.g6014</name>
    <name evidence="2" type="ORF">STYLEM_15619</name>
</gene>
<organism evidence="2 3">
    <name type="scientific">Stylonychia lemnae</name>
    <name type="common">Ciliate</name>
    <dbReference type="NCBI Taxonomy" id="5949"/>
    <lineage>
        <taxon>Eukaryota</taxon>
        <taxon>Sar</taxon>
        <taxon>Alveolata</taxon>
        <taxon>Ciliophora</taxon>
        <taxon>Intramacronucleata</taxon>
        <taxon>Spirotrichea</taxon>
        <taxon>Stichotrichia</taxon>
        <taxon>Sporadotrichida</taxon>
        <taxon>Oxytrichidae</taxon>
        <taxon>Stylonychinae</taxon>
        <taxon>Stylonychia</taxon>
    </lineage>
</organism>
<keyword evidence="3" id="KW-1185">Reference proteome</keyword>
<feature type="compositionally biased region" description="Low complexity" evidence="1">
    <location>
        <begin position="266"/>
        <end position="275"/>
    </location>
</feature>
<dbReference type="AlphaFoldDB" id="A0A078AWJ2"/>
<reference evidence="2 3" key="1">
    <citation type="submission" date="2014-06" db="EMBL/GenBank/DDBJ databases">
        <authorList>
            <person name="Swart Estienne"/>
        </authorList>
    </citation>
    <scope>NUCLEOTIDE SEQUENCE [LARGE SCALE GENOMIC DNA]</scope>
    <source>
        <strain evidence="2 3">130c</strain>
    </source>
</reference>
<feature type="region of interest" description="Disordered" evidence="1">
    <location>
        <begin position="266"/>
        <end position="285"/>
    </location>
</feature>
<evidence type="ECO:0000313" key="3">
    <source>
        <dbReference type="Proteomes" id="UP000039865"/>
    </source>
</evidence>
<proteinExistence type="predicted"/>
<name>A0A078AWJ2_STYLE</name>
<dbReference type="EMBL" id="CCKQ01014731">
    <property type="protein sequence ID" value="CDW86524.1"/>
    <property type="molecule type" value="Genomic_DNA"/>
</dbReference>
<evidence type="ECO:0000256" key="1">
    <source>
        <dbReference type="SAM" id="MobiDB-lite"/>
    </source>
</evidence>
<feature type="region of interest" description="Disordered" evidence="1">
    <location>
        <begin position="82"/>
        <end position="103"/>
    </location>
</feature>
<sequence>MSKTFKRVSNESIISDIDFILSMKKKPAPDASRKQLKANKPGKNTLLLNLVNRNNDVVKIIRDKNNLNNQRKRLEESLIVSRQTLRDRTPQNPHYNQRSQDEEPLDSFRIKLLQQRSKKQRKPYNVLYSNRQLIDKVRTQMLQDKLEDKETEVAFDDSRIKLDNREKLMINKNFNGLQEYNQFRRLNLNSSERNDKFMCGAKTNTNSAIKMADSARTEIMERGYLPVVREISCQNDQSINNEYRHQSPQRNQQQSQYMGIFPNRIQSQSKQSSKQKILDKYGSHGGSPDYTKDLQIHITPSHEVKSYNIVNFKIQKVNPYQIMAKIFDNRSVLTNAFSSTTRSSGFSLDNPDLDTKMRLKTQFHVKRDQDYYSSIYGPNQSLKRPVSQVKDFKQF</sequence>